<dbReference type="OrthoDB" id="623514at2"/>
<dbReference type="RefSeq" id="WP_108737583.1">
    <property type="nucleotide sequence ID" value="NZ_CP020919.1"/>
</dbReference>
<name>A0A2S1LQM7_9FLAO</name>
<keyword evidence="1" id="KW-0732">Signal</keyword>
<accession>A0A2S1LQM7</accession>
<keyword evidence="3" id="KW-1185">Reference proteome</keyword>
<dbReference type="KEGG" id="fki:FK004_12825"/>
<gene>
    <name evidence="2" type="ORF">FK004_12825</name>
</gene>
<dbReference type="InterPro" id="IPR032774">
    <property type="entry name" value="WG_beta_rep"/>
</dbReference>
<protein>
    <recommendedName>
        <fullName evidence="4">WG repeat-containing protein</fullName>
    </recommendedName>
</protein>
<sequence>MKKNAIWVLFLLLNLTACSQKNENTKSNAEKGNVKELIEGEHHDNQNYYIFKKNQKFGICDGVGNIIIPAQFDEFGQRNDNYYVEQKNGNYILYWLDVKNKKLVSLPQFADFHFNISDNIDVFTDENQKFGVYKNRKEVLLPFSYFKMNKFGNTILGRKEGLKVVDAFDTKLVPKSGIDFSDFRLLSEKEQLVAVEKEGKWGVVNYDLKQVVPYRYSNINELQSHGGYFIVSQKENNKNLFGIIDVKGKVIVALNYCDIEEEGTRIKFCKNDKYSIVAFEEFIK</sequence>
<dbReference type="Proteomes" id="UP000244677">
    <property type="component" value="Chromosome"/>
</dbReference>
<feature type="chain" id="PRO_5015484950" description="WG repeat-containing protein" evidence="1">
    <location>
        <begin position="20"/>
        <end position="284"/>
    </location>
</feature>
<dbReference type="AlphaFoldDB" id="A0A2S1LQM7"/>
<reference evidence="2 3" key="1">
    <citation type="submission" date="2017-04" db="EMBL/GenBank/DDBJ databases">
        <title>Complete genome sequence of Flavobacterium kingsejong AJ004.</title>
        <authorList>
            <person name="Lee P.C."/>
        </authorList>
    </citation>
    <scope>NUCLEOTIDE SEQUENCE [LARGE SCALE GENOMIC DNA]</scope>
    <source>
        <strain evidence="2 3">AJ004</strain>
    </source>
</reference>
<evidence type="ECO:0000313" key="2">
    <source>
        <dbReference type="EMBL" id="AWG26044.1"/>
    </source>
</evidence>
<feature type="signal peptide" evidence="1">
    <location>
        <begin position="1"/>
        <end position="19"/>
    </location>
</feature>
<evidence type="ECO:0008006" key="4">
    <source>
        <dbReference type="Google" id="ProtNLM"/>
    </source>
</evidence>
<dbReference type="Pfam" id="PF14903">
    <property type="entry name" value="WG_beta_rep"/>
    <property type="match status" value="2"/>
</dbReference>
<evidence type="ECO:0000256" key="1">
    <source>
        <dbReference type="SAM" id="SignalP"/>
    </source>
</evidence>
<organism evidence="2 3">
    <name type="scientific">Flavobacterium kingsejongi</name>
    <dbReference type="NCBI Taxonomy" id="1678728"/>
    <lineage>
        <taxon>Bacteria</taxon>
        <taxon>Pseudomonadati</taxon>
        <taxon>Bacteroidota</taxon>
        <taxon>Flavobacteriia</taxon>
        <taxon>Flavobacteriales</taxon>
        <taxon>Flavobacteriaceae</taxon>
        <taxon>Flavobacterium</taxon>
    </lineage>
</organism>
<dbReference type="EMBL" id="CP020919">
    <property type="protein sequence ID" value="AWG26044.1"/>
    <property type="molecule type" value="Genomic_DNA"/>
</dbReference>
<proteinExistence type="predicted"/>
<evidence type="ECO:0000313" key="3">
    <source>
        <dbReference type="Proteomes" id="UP000244677"/>
    </source>
</evidence>